<feature type="transmembrane region" description="Helical" evidence="1">
    <location>
        <begin position="72"/>
        <end position="90"/>
    </location>
</feature>
<feature type="transmembrane region" description="Helical" evidence="1">
    <location>
        <begin position="96"/>
        <end position="114"/>
    </location>
</feature>
<feature type="transmembrane region" description="Helical" evidence="1">
    <location>
        <begin position="9"/>
        <end position="26"/>
    </location>
</feature>
<organism evidence="3 4">
    <name type="scientific">Shivajiella indica</name>
    <dbReference type="NCBI Taxonomy" id="872115"/>
    <lineage>
        <taxon>Bacteria</taxon>
        <taxon>Pseudomonadati</taxon>
        <taxon>Bacteroidota</taxon>
        <taxon>Cytophagia</taxon>
        <taxon>Cytophagales</taxon>
        <taxon>Cyclobacteriaceae</taxon>
        <taxon>Shivajiella</taxon>
    </lineage>
</organism>
<keyword evidence="3" id="KW-0378">Hydrolase</keyword>
<dbReference type="RefSeq" id="WP_380804897.1">
    <property type="nucleotide sequence ID" value="NZ_JBHUIV010000020.1"/>
</dbReference>
<keyword evidence="1" id="KW-1133">Transmembrane helix</keyword>
<dbReference type="InterPro" id="IPR003675">
    <property type="entry name" value="Rce1/LyrA-like_dom"/>
</dbReference>
<feature type="domain" description="CAAX prenyl protease 2/Lysostaphin resistance protein A-like" evidence="2">
    <location>
        <begin position="101"/>
        <end position="198"/>
    </location>
</feature>
<gene>
    <name evidence="3" type="ORF">ACFSKV_15930</name>
</gene>
<feature type="transmembrane region" description="Helical" evidence="1">
    <location>
        <begin position="32"/>
        <end position="52"/>
    </location>
</feature>
<evidence type="ECO:0000259" key="2">
    <source>
        <dbReference type="Pfam" id="PF02517"/>
    </source>
</evidence>
<dbReference type="Pfam" id="PF02517">
    <property type="entry name" value="Rce1-like"/>
    <property type="match status" value="1"/>
</dbReference>
<reference evidence="4" key="1">
    <citation type="journal article" date="2019" name="Int. J. Syst. Evol. Microbiol.">
        <title>The Global Catalogue of Microorganisms (GCM) 10K type strain sequencing project: providing services to taxonomists for standard genome sequencing and annotation.</title>
        <authorList>
            <consortium name="The Broad Institute Genomics Platform"/>
            <consortium name="The Broad Institute Genome Sequencing Center for Infectious Disease"/>
            <person name="Wu L."/>
            <person name="Ma J."/>
        </authorList>
    </citation>
    <scope>NUCLEOTIDE SEQUENCE [LARGE SCALE GENOMIC DNA]</scope>
    <source>
        <strain evidence="4">KCTC 19812</strain>
    </source>
</reference>
<dbReference type="EC" id="3.4.-.-" evidence="3"/>
<keyword evidence="1" id="KW-0472">Membrane</keyword>
<proteinExistence type="predicted"/>
<feature type="transmembrane region" description="Helical" evidence="1">
    <location>
        <begin position="159"/>
        <end position="178"/>
    </location>
</feature>
<comment type="caution">
    <text evidence="3">The sequence shown here is derived from an EMBL/GenBank/DDBJ whole genome shotgun (WGS) entry which is preliminary data.</text>
</comment>
<dbReference type="GO" id="GO:0016787">
    <property type="term" value="F:hydrolase activity"/>
    <property type="evidence" value="ECO:0007669"/>
    <property type="project" value="UniProtKB-KW"/>
</dbReference>
<evidence type="ECO:0000256" key="1">
    <source>
        <dbReference type="SAM" id="Phobius"/>
    </source>
</evidence>
<dbReference type="EMBL" id="JBHUIV010000020">
    <property type="protein sequence ID" value="MFD2203066.1"/>
    <property type="molecule type" value="Genomic_DNA"/>
</dbReference>
<dbReference type="Proteomes" id="UP001597414">
    <property type="component" value="Unassembled WGS sequence"/>
</dbReference>
<feature type="transmembrane region" description="Helical" evidence="1">
    <location>
        <begin position="134"/>
        <end position="153"/>
    </location>
</feature>
<name>A0ABW5BCD2_9BACT</name>
<protein>
    <submittedName>
        <fullName evidence="3">CPBP family intramembrane glutamic endopeptidase</fullName>
        <ecNumber evidence="3">3.4.-.-</ecNumber>
    </submittedName>
</protein>
<evidence type="ECO:0000313" key="4">
    <source>
        <dbReference type="Proteomes" id="UP001597414"/>
    </source>
</evidence>
<accession>A0ABW5BCD2</accession>
<sequence>MHHKEISGLYRAIYLSIFLCVFSLFIQEPYPLKWLAIGFLMMSGYWLGTIQLFHPKAVFDAQLWRLKKSKKWVLFISVFIAMAVAIYSRWEDGLPAIPGAVGPFVIIAVCIGFIEELVFRGFIQGAAGYWNPKLAILISAVAHAGYKACLFVLPEQTIYNTPLELFFYTAIAGVLFGYSRFLSGSLWPCIAAHCIFDFWVYMEQSSPPWWVW</sequence>
<keyword evidence="1" id="KW-0812">Transmembrane</keyword>
<evidence type="ECO:0000313" key="3">
    <source>
        <dbReference type="EMBL" id="MFD2203066.1"/>
    </source>
</evidence>
<keyword evidence="4" id="KW-1185">Reference proteome</keyword>